<organism evidence="2 3">
    <name type="scientific">Microbacterium awajiense</name>
    <dbReference type="NCBI Taxonomy" id="415214"/>
    <lineage>
        <taxon>Bacteria</taxon>
        <taxon>Bacillati</taxon>
        <taxon>Actinomycetota</taxon>
        <taxon>Actinomycetes</taxon>
        <taxon>Micrococcales</taxon>
        <taxon>Microbacteriaceae</taxon>
        <taxon>Microbacterium</taxon>
    </lineage>
</organism>
<keyword evidence="3" id="KW-1185">Reference proteome</keyword>
<name>A0ABP7ARP4_9MICO</name>
<feature type="transmembrane region" description="Helical" evidence="1">
    <location>
        <begin position="137"/>
        <end position="157"/>
    </location>
</feature>
<keyword evidence="1" id="KW-1133">Transmembrane helix</keyword>
<accession>A0ABP7ARP4</accession>
<feature type="transmembrane region" description="Helical" evidence="1">
    <location>
        <begin position="113"/>
        <end position="131"/>
    </location>
</feature>
<protein>
    <recommendedName>
        <fullName evidence="4">Integral membrane protein</fullName>
    </recommendedName>
</protein>
<keyword evidence="1" id="KW-0472">Membrane</keyword>
<gene>
    <name evidence="2" type="ORF">GCM10022200_23150</name>
</gene>
<evidence type="ECO:0000313" key="2">
    <source>
        <dbReference type="EMBL" id="GAA3639095.1"/>
    </source>
</evidence>
<evidence type="ECO:0000256" key="1">
    <source>
        <dbReference type="SAM" id="Phobius"/>
    </source>
</evidence>
<keyword evidence="1" id="KW-0812">Transmembrane</keyword>
<reference evidence="3" key="1">
    <citation type="journal article" date="2019" name="Int. J. Syst. Evol. Microbiol.">
        <title>The Global Catalogue of Microorganisms (GCM) 10K type strain sequencing project: providing services to taxonomists for standard genome sequencing and annotation.</title>
        <authorList>
            <consortium name="The Broad Institute Genomics Platform"/>
            <consortium name="The Broad Institute Genome Sequencing Center for Infectious Disease"/>
            <person name="Wu L."/>
            <person name="Ma J."/>
        </authorList>
    </citation>
    <scope>NUCLEOTIDE SEQUENCE [LARGE SCALE GENOMIC DNA]</scope>
    <source>
        <strain evidence="3">JCM 16544</strain>
    </source>
</reference>
<proteinExistence type="predicted"/>
<evidence type="ECO:0008006" key="4">
    <source>
        <dbReference type="Google" id="ProtNLM"/>
    </source>
</evidence>
<sequence>MSEHPHKRPAFEPAERLLQPVEYDPEMRRPLSTVAGAALILLRQLVGVVVLVGFAIGWESILDALASVSEFDPPAADDNDVVLWFVIAAGGTILAINSVLAILVYLGRNWPRVIVMSFTVLSISTVFVAWWVQGQEITINGALVSVGLDILILLALSSRSAAAYARRNERR</sequence>
<feature type="transmembrane region" description="Helical" evidence="1">
    <location>
        <begin position="81"/>
        <end position="106"/>
    </location>
</feature>
<feature type="transmembrane region" description="Helical" evidence="1">
    <location>
        <begin position="37"/>
        <end position="61"/>
    </location>
</feature>
<dbReference type="RefSeq" id="WP_344738716.1">
    <property type="nucleotide sequence ID" value="NZ_BAAAYU010000005.1"/>
</dbReference>
<dbReference type="Proteomes" id="UP001501697">
    <property type="component" value="Unassembled WGS sequence"/>
</dbReference>
<comment type="caution">
    <text evidence="2">The sequence shown here is derived from an EMBL/GenBank/DDBJ whole genome shotgun (WGS) entry which is preliminary data.</text>
</comment>
<evidence type="ECO:0000313" key="3">
    <source>
        <dbReference type="Proteomes" id="UP001501697"/>
    </source>
</evidence>
<dbReference type="EMBL" id="BAAAYU010000005">
    <property type="protein sequence ID" value="GAA3639095.1"/>
    <property type="molecule type" value="Genomic_DNA"/>
</dbReference>